<evidence type="ECO:0000256" key="2">
    <source>
        <dbReference type="SAM" id="MobiDB-lite"/>
    </source>
</evidence>
<accession>A0A392N7F9</accession>
<keyword evidence="1" id="KW-0863">Zinc-finger</keyword>
<keyword evidence="1" id="KW-0479">Metal-binding</keyword>
<organism evidence="4 5">
    <name type="scientific">Trifolium medium</name>
    <dbReference type="NCBI Taxonomy" id="97028"/>
    <lineage>
        <taxon>Eukaryota</taxon>
        <taxon>Viridiplantae</taxon>
        <taxon>Streptophyta</taxon>
        <taxon>Embryophyta</taxon>
        <taxon>Tracheophyta</taxon>
        <taxon>Spermatophyta</taxon>
        <taxon>Magnoliopsida</taxon>
        <taxon>eudicotyledons</taxon>
        <taxon>Gunneridae</taxon>
        <taxon>Pentapetalae</taxon>
        <taxon>rosids</taxon>
        <taxon>fabids</taxon>
        <taxon>Fabales</taxon>
        <taxon>Fabaceae</taxon>
        <taxon>Papilionoideae</taxon>
        <taxon>50 kb inversion clade</taxon>
        <taxon>NPAAA clade</taxon>
        <taxon>Hologalegina</taxon>
        <taxon>IRL clade</taxon>
        <taxon>Trifolieae</taxon>
        <taxon>Trifolium</taxon>
    </lineage>
</organism>
<proteinExistence type="predicted"/>
<dbReference type="EMBL" id="LXQA010030551">
    <property type="protein sequence ID" value="MCH95740.1"/>
    <property type="molecule type" value="Genomic_DNA"/>
</dbReference>
<sequence>MVKFKYERLGTYCYICGLMGHSDNKCPKLLDMADTTNVIRNWGPELRAEMGRRQGGESRWLRQGGDPNWIAPNPVMMSNKGSSSTSENNGKDEDPKITSDIFRKPELFFPKLIERKTNVVHGEENMEEDVTEELVLKSDRKRSRSQPNNETVIHGLHVNEEHNENYEAGTQQAMWRIFLLVGPGGARQGQ</sequence>
<keyword evidence="1" id="KW-0862">Zinc</keyword>
<dbReference type="GO" id="GO:0008270">
    <property type="term" value="F:zinc ion binding"/>
    <property type="evidence" value="ECO:0007669"/>
    <property type="project" value="UniProtKB-KW"/>
</dbReference>
<dbReference type="InterPro" id="IPR025836">
    <property type="entry name" value="Zn_knuckle_CX2CX4HX4C"/>
</dbReference>
<dbReference type="AlphaFoldDB" id="A0A392N7F9"/>
<keyword evidence="5" id="KW-1185">Reference proteome</keyword>
<evidence type="ECO:0000256" key="1">
    <source>
        <dbReference type="PROSITE-ProRule" id="PRU00047"/>
    </source>
</evidence>
<dbReference type="SUPFAM" id="SSF57756">
    <property type="entry name" value="Retrovirus zinc finger-like domains"/>
    <property type="match status" value="1"/>
</dbReference>
<feature type="compositionally biased region" description="Polar residues" evidence="2">
    <location>
        <begin position="79"/>
        <end position="88"/>
    </location>
</feature>
<dbReference type="InterPro" id="IPR036875">
    <property type="entry name" value="Znf_CCHC_sf"/>
</dbReference>
<dbReference type="InterPro" id="IPR001878">
    <property type="entry name" value="Znf_CCHC"/>
</dbReference>
<feature type="domain" description="CCHC-type" evidence="3">
    <location>
        <begin position="13"/>
        <end position="28"/>
    </location>
</feature>
<feature type="region of interest" description="Disordered" evidence="2">
    <location>
        <begin position="53"/>
        <end position="97"/>
    </location>
</feature>
<dbReference type="Proteomes" id="UP000265520">
    <property type="component" value="Unassembled WGS sequence"/>
</dbReference>
<comment type="caution">
    <text evidence="4">The sequence shown here is derived from an EMBL/GenBank/DDBJ whole genome shotgun (WGS) entry which is preliminary data.</text>
</comment>
<evidence type="ECO:0000259" key="3">
    <source>
        <dbReference type="PROSITE" id="PS50158"/>
    </source>
</evidence>
<dbReference type="PROSITE" id="PS50158">
    <property type="entry name" value="ZF_CCHC"/>
    <property type="match status" value="1"/>
</dbReference>
<reference evidence="4 5" key="1">
    <citation type="journal article" date="2018" name="Front. Plant Sci.">
        <title>Red Clover (Trifolium pratense) and Zigzag Clover (T. medium) - A Picture of Genomic Similarities and Differences.</title>
        <authorList>
            <person name="Dluhosova J."/>
            <person name="Istvanek J."/>
            <person name="Nedelnik J."/>
            <person name="Repkova J."/>
        </authorList>
    </citation>
    <scope>NUCLEOTIDE SEQUENCE [LARGE SCALE GENOMIC DNA]</scope>
    <source>
        <strain evidence="5">cv. 10/8</strain>
        <tissue evidence="4">Leaf</tissue>
    </source>
</reference>
<evidence type="ECO:0000313" key="5">
    <source>
        <dbReference type="Proteomes" id="UP000265520"/>
    </source>
</evidence>
<protein>
    <recommendedName>
        <fullName evidence="3">CCHC-type domain-containing protein</fullName>
    </recommendedName>
</protein>
<evidence type="ECO:0000313" key="4">
    <source>
        <dbReference type="EMBL" id="MCH95740.1"/>
    </source>
</evidence>
<dbReference type="GO" id="GO:0003676">
    <property type="term" value="F:nucleic acid binding"/>
    <property type="evidence" value="ECO:0007669"/>
    <property type="project" value="InterPro"/>
</dbReference>
<dbReference type="Pfam" id="PF14392">
    <property type="entry name" value="zf-CCHC_4"/>
    <property type="match status" value="1"/>
</dbReference>
<name>A0A392N7F9_9FABA</name>